<dbReference type="FunFam" id="1.10.238.10:FF:000585">
    <property type="entry name" value="Calcium-dependent protein kinase-a"/>
    <property type="match status" value="1"/>
</dbReference>
<evidence type="ECO:0000256" key="27">
    <source>
        <dbReference type="ARBA" id="ARBA00068067"/>
    </source>
</evidence>
<feature type="domain" description="EF-hand" evidence="32">
    <location>
        <begin position="351"/>
        <end position="386"/>
    </location>
</feature>
<keyword evidence="18" id="KW-1043">Host membrane</keyword>
<dbReference type="CDD" id="cd00051">
    <property type="entry name" value="EFh"/>
    <property type="match status" value="2"/>
</dbReference>
<keyword evidence="22" id="KW-0449">Lipoprotein</keyword>
<dbReference type="SUPFAM" id="SSF56112">
    <property type="entry name" value="Protein kinase-like (PK-like)"/>
    <property type="match status" value="1"/>
</dbReference>
<dbReference type="PANTHER" id="PTHR24349">
    <property type="entry name" value="SERINE/THREONINE-PROTEIN KINASE"/>
    <property type="match status" value="1"/>
</dbReference>
<dbReference type="PROSITE" id="PS00108">
    <property type="entry name" value="PROTEIN_KINASE_ST"/>
    <property type="match status" value="1"/>
</dbReference>
<evidence type="ECO:0000256" key="18">
    <source>
        <dbReference type="ARBA" id="ARBA00022870"/>
    </source>
</evidence>
<reference evidence="33 34" key="1">
    <citation type="submission" date="2016-11" db="EMBL/GenBank/DDBJ databases">
        <title>The macronuclear genome of Stentor coeruleus: a giant cell with tiny introns.</title>
        <authorList>
            <person name="Slabodnick M."/>
            <person name="Ruby J.G."/>
            <person name="Reiff S.B."/>
            <person name="Swart E.C."/>
            <person name="Gosai S."/>
            <person name="Prabakaran S."/>
            <person name="Witkowska E."/>
            <person name="Larue G.E."/>
            <person name="Fisher S."/>
            <person name="Freeman R.M."/>
            <person name="Gunawardena J."/>
            <person name="Chu W."/>
            <person name="Stover N.A."/>
            <person name="Gregory B.D."/>
            <person name="Nowacki M."/>
            <person name="Derisi J."/>
            <person name="Roy S.W."/>
            <person name="Marshall W.F."/>
            <person name="Sood P."/>
        </authorList>
    </citation>
    <scope>NUCLEOTIDE SEQUENCE [LARGE SCALE GENOMIC DNA]</scope>
    <source>
        <strain evidence="33">WM001</strain>
    </source>
</reference>
<evidence type="ECO:0000256" key="10">
    <source>
        <dbReference type="ARBA" id="ARBA00022707"/>
    </source>
</evidence>
<dbReference type="EMBL" id="MPUH01000306">
    <property type="protein sequence ID" value="OMJ83374.1"/>
    <property type="molecule type" value="Genomic_DNA"/>
</dbReference>
<feature type="domain" description="EF-hand" evidence="32">
    <location>
        <begin position="388"/>
        <end position="423"/>
    </location>
</feature>
<keyword evidence="7" id="KW-1032">Host cell membrane</keyword>
<dbReference type="InterPro" id="IPR017441">
    <property type="entry name" value="Protein_kinase_ATP_BS"/>
</dbReference>
<dbReference type="GO" id="GO:0005886">
    <property type="term" value="C:plasma membrane"/>
    <property type="evidence" value="ECO:0007669"/>
    <property type="project" value="UniProtKB-SubCell"/>
</dbReference>
<organism evidence="33 34">
    <name type="scientific">Stentor coeruleus</name>
    <dbReference type="NCBI Taxonomy" id="5963"/>
    <lineage>
        <taxon>Eukaryota</taxon>
        <taxon>Sar</taxon>
        <taxon>Alveolata</taxon>
        <taxon>Ciliophora</taxon>
        <taxon>Postciliodesmatophora</taxon>
        <taxon>Heterotrichea</taxon>
        <taxon>Heterotrichida</taxon>
        <taxon>Stentoridae</taxon>
        <taxon>Stentor</taxon>
    </lineage>
</organism>
<dbReference type="FunFam" id="3.30.200.20:FF:000315">
    <property type="entry name" value="Calcium-dependent protein kinase 3"/>
    <property type="match status" value="1"/>
</dbReference>
<evidence type="ECO:0000256" key="12">
    <source>
        <dbReference type="ARBA" id="ARBA00022737"/>
    </source>
</evidence>
<keyword evidence="6" id="KW-1003">Cell membrane</keyword>
<evidence type="ECO:0000256" key="25">
    <source>
        <dbReference type="ARBA" id="ARBA00048679"/>
    </source>
</evidence>
<name>A0A1R2C2V8_9CILI</name>
<evidence type="ECO:0000256" key="13">
    <source>
        <dbReference type="ARBA" id="ARBA00022741"/>
    </source>
</evidence>
<evidence type="ECO:0000256" key="21">
    <source>
        <dbReference type="ARBA" id="ARBA00023273"/>
    </source>
</evidence>
<evidence type="ECO:0000259" key="32">
    <source>
        <dbReference type="PROSITE" id="PS50222"/>
    </source>
</evidence>
<keyword evidence="18" id="KW-0472">Membrane</keyword>
<dbReference type="InterPro" id="IPR018247">
    <property type="entry name" value="EF_Hand_1_Ca_BS"/>
</dbReference>
<feature type="binding site" evidence="28">
    <location>
        <position position="83"/>
    </location>
    <ligand>
        <name>ATP</name>
        <dbReference type="ChEBI" id="CHEBI:30616"/>
    </ligand>
</feature>
<keyword evidence="19" id="KW-0969">Cilium</keyword>
<evidence type="ECO:0000256" key="8">
    <source>
        <dbReference type="ARBA" id="ARBA00022527"/>
    </source>
</evidence>
<dbReference type="GO" id="GO:0005524">
    <property type="term" value="F:ATP binding"/>
    <property type="evidence" value="ECO:0007669"/>
    <property type="project" value="UniProtKB-UniRule"/>
</dbReference>
<evidence type="ECO:0000313" key="34">
    <source>
        <dbReference type="Proteomes" id="UP000187209"/>
    </source>
</evidence>
<comment type="catalytic activity">
    <reaction evidence="25">
        <text>L-seryl-[protein] + ATP = O-phospho-L-seryl-[protein] + ADP + H(+)</text>
        <dbReference type="Rhea" id="RHEA:17989"/>
        <dbReference type="Rhea" id="RHEA-COMP:9863"/>
        <dbReference type="Rhea" id="RHEA-COMP:11604"/>
        <dbReference type="ChEBI" id="CHEBI:15378"/>
        <dbReference type="ChEBI" id="CHEBI:29999"/>
        <dbReference type="ChEBI" id="CHEBI:30616"/>
        <dbReference type="ChEBI" id="CHEBI:83421"/>
        <dbReference type="ChEBI" id="CHEBI:456216"/>
        <dbReference type="EC" id="2.7.11.1"/>
    </reaction>
</comment>
<dbReference type="InterPro" id="IPR011009">
    <property type="entry name" value="Kinase-like_dom_sf"/>
</dbReference>
<keyword evidence="10" id="KW-0519">Myristate</keyword>
<evidence type="ECO:0000256" key="9">
    <source>
        <dbReference type="ARBA" id="ARBA00022679"/>
    </source>
</evidence>
<dbReference type="GO" id="GO:0004674">
    <property type="term" value="F:protein serine/threonine kinase activity"/>
    <property type="evidence" value="ECO:0007669"/>
    <property type="project" value="UniProtKB-KW"/>
</dbReference>
<evidence type="ECO:0000256" key="6">
    <source>
        <dbReference type="ARBA" id="ARBA00022475"/>
    </source>
</evidence>
<evidence type="ECO:0000256" key="22">
    <source>
        <dbReference type="ARBA" id="ARBA00023288"/>
    </source>
</evidence>
<dbReference type="InterPro" id="IPR008271">
    <property type="entry name" value="Ser/Thr_kinase_AS"/>
</dbReference>
<dbReference type="Pfam" id="PF00069">
    <property type="entry name" value="Pkinase"/>
    <property type="match status" value="1"/>
</dbReference>
<evidence type="ECO:0000256" key="28">
    <source>
        <dbReference type="PROSITE-ProRule" id="PRU10141"/>
    </source>
</evidence>
<evidence type="ECO:0000256" key="19">
    <source>
        <dbReference type="ARBA" id="ARBA00023069"/>
    </source>
</evidence>
<dbReference type="OrthoDB" id="442176at2759"/>
<keyword evidence="14" id="KW-0418">Kinase</keyword>
<keyword evidence="12" id="KW-0677">Repeat</keyword>
<evidence type="ECO:0000313" key="33">
    <source>
        <dbReference type="EMBL" id="OMJ83374.1"/>
    </source>
</evidence>
<keyword evidence="21" id="KW-0966">Cell projection</keyword>
<dbReference type="PROSITE" id="PS00107">
    <property type="entry name" value="PROTEIN_KINASE_ATP"/>
    <property type="match status" value="1"/>
</dbReference>
<evidence type="ECO:0000256" key="15">
    <source>
        <dbReference type="ARBA" id="ARBA00022837"/>
    </source>
</evidence>
<dbReference type="SMART" id="SM00220">
    <property type="entry name" value="S_TKc"/>
    <property type="match status" value="1"/>
</dbReference>
<comment type="subcellular location">
    <subcellularLocation>
        <location evidence="3">Cell membrane</location>
        <topology evidence="3">Lipid-anchor</topology>
        <orientation evidence="3">Cytoplasmic side</orientation>
    </subcellularLocation>
    <subcellularLocation>
        <location evidence="2">Cell projection</location>
        <location evidence="2">Cilium</location>
        <location evidence="2">Flagellum</location>
    </subcellularLocation>
    <subcellularLocation>
        <location evidence="4">Host cell membrane</location>
        <topology evidence="4">Lipid-anchor</topology>
    </subcellularLocation>
    <subcellularLocation>
        <location evidence="26">Parasitophorous vacuole membrane</location>
        <topology evidence="26">Lipid-anchor</topology>
    </subcellularLocation>
</comment>
<evidence type="ECO:0000259" key="31">
    <source>
        <dbReference type="PROSITE" id="PS50011"/>
    </source>
</evidence>
<evidence type="ECO:0000256" key="3">
    <source>
        <dbReference type="ARBA" id="ARBA00004342"/>
    </source>
</evidence>
<comment type="similarity">
    <text evidence="23">Belongs to the protein kinase superfamily. Ser/Thr protein kinase family. CDPK subfamily.</text>
</comment>
<feature type="domain" description="Protein kinase" evidence="31">
    <location>
        <begin position="50"/>
        <end position="308"/>
    </location>
</feature>
<dbReference type="Gene3D" id="1.10.238.10">
    <property type="entry name" value="EF-hand"/>
    <property type="match status" value="2"/>
</dbReference>
<keyword evidence="9" id="KW-0808">Transferase</keyword>
<dbReference type="Proteomes" id="UP000187209">
    <property type="component" value="Unassembled WGS sequence"/>
</dbReference>
<evidence type="ECO:0000256" key="29">
    <source>
        <dbReference type="RuleBase" id="RU000304"/>
    </source>
</evidence>
<proteinExistence type="inferred from homology"/>
<feature type="region of interest" description="Disordered" evidence="30">
    <location>
        <begin position="1"/>
        <end position="20"/>
    </location>
</feature>
<evidence type="ECO:0000256" key="24">
    <source>
        <dbReference type="ARBA" id="ARBA00047899"/>
    </source>
</evidence>
<keyword evidence="16 28" id="KW-0067">ATP-binding</keyword>
<feature type="compositionally biased region" description="Polar residues" evidence="30">
    <location>
        <begin position="1"/>
        <end position="14"/>
    </location>
</feature>
<dbReference type="SUPFAM" id="SSF47473">
    <property type="entry name" value="EF-hand"/>
    <property type="match status" value="1"/>
</dbReference>
<evidence type="ECO:0000256" key="5">
    <source>
        <dbReference type="ARBA" id="ARBA00012513"/>
    </source>
</evidence>
<dbReference type="SMART" id="SM00054">
    <property type="entry name" value="EFh"/>
    <property type="match status" value="4"/>
</dbReference>
<dbReference type="GO" id="GO:0020005">
    <property type="term" value="C:symbiont-containing vacuole membrane"/>
    <property type="evidence" value="ECO:0007669"/>
    <property type="project" value="UniProtKB-SubCell"/>
</dbReference>
<evidence type="ECO:0000256" key="26">
    <source>
        <dbReference type="ARBA" id="ARBA00060437"/>
    </source>
</evidence>
<evidence type="ECO:0000256" key="16">
    <source>
        <dbReference type="ARBA" id="ARBA00022840"/>
    </source>
</evidence>
<feature type="domain" description="EF-hand" evidence="32">
    <location>
        <begin position="424"/>
        <end position="458"/>
    </location>
</feature>
<keyword evidence="11" id="KW-0479">Metal-binding</keyword>
<dbReference type="GO" id="GO:0005509">
    <property type="term" value="F:calcium ion binding"/>
    <property type="evidence" value="ECO:0007669"/>
    <property type="project" value="InterPro"/>
</dbReference>
<evidence type="ECO:0000256" key="11">
    <source>
        <dbReference type="ARBA" id="ARBA00022723"/>
    </source>
</evidence>
<dbReference type="EC" id="2.7.11.1" evidence="5"/>
<protein>
    <recommendedName>
        <fullName evidence="27">Calcium-dependent protein kinase 1</fullName>
        <ecNumber evidence="5">2.7.11.1</ecNumber>
    </recommendedName>
</protein>
<dbReference type="GO" id="GO:0020002">
    <property type="term" value="C:host cell plasma membrane"/>
    <property type="evidence" value="ECO:0007669"/>
    <property type="project" value="UniProtKB-SubCell"/>
</dbReference>
<sequence length="496" mass="56262">MGCSSSSTKPNTIIKSRHLDTQTPIDTPEKIAIRKGTFIFHKTWNIARDYELGPVLGQGAYGYVRTAVHKLTGQERAIKTVKKDKLTKDMQIHSKFFTEIDILRKIDHPNILRLFEFYEDSKGYHLVTEILKGGELFEFIVSSGVLSESIAAHFMKQILDAVNYCHQHGIVHRDLKPENLLLEKRSSTSILKIIDFGASTLFEGEEVMKIRYGTSYYIAPEVLKRSYNEKCDIWSCGVILYILLSGRPPFSGKNDDEIMSKVKKGTYSMNSPEWENVSEAGKQLVKNMLQYNPELRYSASQALIDPWFIQSSTSNSLIPPSILNNMKNFHTSGKLQHAVLAFITSQLSSKGETAALAETFKSIDKNGDGKLSRDELLQEFKKTMREEEAEQEVLRILSLVDMDMNGFIDYSEFLMATMKKESLINKRNLEAAFRIFDIDSDGSISAAEIKSILGEDAESLDEVWKEIISKVDQDGDGQISIKEFKDMMMKIFESNT</sequence>
<dbReference type="FunFam" id="1.10.510.10:FF:000398">
    <property type="entry name" value="Calcium-dependent protein kinase 1"/>
    <property type="match status" value="1"/>
</dbReference>
<dbReference type="CDD" id="cd05117">
    <property type="entry name" value="STKc_CAMK"/>
    <property type="match status" value="1"/>
</dbReference>
<keyword evidence="34" id="KW-1185">Reference proteome</keyword>
<evidence type="ECO:0000256" key="2">
    <source>
        <dbReference type="ARBA" id="ARBA00004230"/>
    </source>
</evidence>
<comment type="caution">
    <text evidence="33">The sequence shown here is derived from an EMBL/GenBank/DDBJ whole genome shotgun (WGS) entry which is preliminary data.</text>
</comment>
<dbReference type="AlphaFoldDB" id="A0A1R2C2V8"/>
<evidence type="ECO:0000256" key="17">
    <source>
        <dbReference type="ARBA" id="ARBA00022846"/>
    </source>
</evidence>
<accession>A0A1R2C2V8</accession>
<dbReference type="InterPro" id="IPR011992">
    <property type="entry name" value="EF-hand-dom_pair"/>
</dbReference>
<dbReference type="GO" id="GO:0031514">
    <property type="term" value="C:motile cilium"/>
    <property type="evidence" value="ECO:0007669"/>
    <property type="project" value="UniProtKB-SubCell"/>
</dbReference>
<dbReference type="InterPro" id="IPR050205">
    <property type="entry name" value="CDPK_Ser/Thr_kinases"/>
</dbReference>
<evidence type="ECO:0000256" key="14">
    <source>
        <dbReference type="ARBA" id="ARBA00022777"/>
    </source>
</evidence>
<evidence type="ECO:0000256" key="4">
    <source>
        <dbReference type="ARBA" id="ARBA00004425"/>
    </source>
</evidence>
<dbReference type="Pfam" id="PF13499">
    <property type="entry name" value="EF-hand_7"/>
    <property type="match status" value="2"/>
</dbReference>
<comment type="catalytic activity">
    <reaction evidence="24">
        <text>L-threonyl-[protein] + ATP = O-phospho-L-threonyl-[protein] + ADP + H(+)</text>
        <dbReference type="Rhea" id="RHEA:46608"/>
        <dbReference type="Rhea" id="RHEA-COMP:11060"/>
        <dbReference type="Rhea" id="RHEA-COMP:11605"/>
        <dbReference type="ChEBI" id="CHEBI:15378"/>
        <dbReference type="ChEBI" id="CHEBI:30013"/>
        <dbReference type="ChEBI" id="CHEBI:30616"/>
        <dbReference type="ChEBI" id="CHEBI:61977"/>
        <dbReference type="ChEBI" id="CHEBI:456216"/>
        <dbReference type="EC" id="2.7.11.1"/>
    </reaction>
</comment>
<gene>
    <name evidence="33" type="ORF">SteCoe_15704</name>
</gene>
<evidence type="ECO:0000256" key="1">
    <source>
        <dbReference type="ARBA" id="ARBA00001946"/>
    </source>
</evidence>
<keyword evidence="20" id="KW-0564">Palmitate</keyword>
<dbReference type="Gene3D" id="3.30.200.20">
    <property type="entry name" value="Phosphorylase Kinase, domain 1"/>
    <property type="match status" value="1"/>
</dbReference>
<dbReference type="InterPro" id="IPR002048">
    <property type="entry name" value="EF_hand_dom"/>
</dbReference>
<keyword evidence="8 29" id="KW-0723">Serine/threonine-protein kinase</keyword>
<feature type="domain" description="EF-hand" evidence="32">
    <location>
        <begin position="459"/>
        <end position="494"/>
    </location>
</feature>
<keyword evidence="15" id="KW-0106">Calcium</keyword>
<keyword evidence="13 28" id="KW-0547">Nucleotide-binding</keyword>
<evidence type="ECO:0000256" key="20">
    <source>
        <dbReference type="ARBA" id="ARBA00023139"/>
    </source>
</evidence>
<dbReference type="PROSITE" id="PS50011">
    <property type="entry name" value="PROTEIN_KINASE_DOM"/>
    <property type="match status" value="1"/>
</dbReference>
<dbReference type="PROSITE" id="PS50222">
    <property type="entry name" value="EF_HAND_2"/>
    <property type="match status" value="4"/>
</dbReference>
<comment type="cofactor">
    <cofactor evidence="1">
        <name>Mg(2+)</name>
        <dbReference type="ChEBI" id="CHEBI:18420"/>
    </cofactor>
</comment>
<dbReference type="PROSITE" id="PS00018">
    <property type="entry name" value="EF_HAND_1"/>
    <property type="match status" value="3"/>
</dbReference>
<dbReference type="InterPro" id="IPR000719">
    <property type="entry name" value="Prot_kinase_dom"/>
</dbReference>
<evidence type="ECO:0000256" key="23">
    <source>
        <dbReference type="ARBA" id="ARBA00024334"/>
    </source>
</evidence>
<keyword evidence="17" id="KW-0282">Flagellum</keyword>
<dbReference type="Gene3D" id="1.10.510.10">
    <property type="entry name" value="Transferase(Phosphotransferase) domain 1"/>
    <property type="match status" value="1"/>
</dbReference>
<evidence type="ECO:0000256" key="7">
    <source>
        <dbReference type="ARBA" id="ARBA00022511"/>
    </source>
</evidence>
<evidence type="ECO:0000256" key="30">
    <source>
        <dbReference type="SAM" id="MobiDB-lite"/>
    </source>
</evidence>